<dbReference type="AlphaFoldDB" id="A0AA35LNY7"/>
<feature type="compositionally biased region" description="Basic residues" evidence="1">
    <location>
        <begin position="161"/>
        <end position="175"/>
    </location>
</feature>
<feature type="compositionally biased region" description="Polar residues" evidence="1">
    <location>
        <begin position="88"/>
        <end position="111"/>
    </location>
</feature>
<feature type="compositionally biased region" description="Low complexity" evidence="1">
    <location>
        <begin position="74"/>
        <end position="87"/>
    </location>
</feature>
<gene>
    <name evidence="2" type="ORF">PODLI_1B028436</name>
</gene>
<feature type="compositionally biased region" description="Polar residues" evidence="1">
    <location>
        <begin position="132"/>
        <end position="150"/>
    </location>
</feature>
<proteinExistence type="predicted"/>
<evidence type="ECO:0000313" key="3">
    <source>
        <dbReference type="Proteomes" id="UP001178461"/>
    </source>
</evidence>
<protein>
    <submittedName>
        <fullName evidence="2">Uncharacterized protein</fullName>
    </submittedName>
</protein>
<name>A0AA35LNY7_9SAUR</name>
<sequence>MPCNPQAIAQFFSAIETFYLQCRPVAANTSTPVAASQNCIPDTLPSEQVCAGPSTSAPSAMQPGGGSGNRPQTRSQSSRAQKSKSGATKTSVLGASAKSTRPVRPTSNQQVIDIPSIFQETPSQPMPLEGASGSSSEEVLLQQSTPTSTDPAPEVSGTQGGKRKAKRKHVARKSKRSEPSDSEDETGTSSSEYDSDAPMESYWGEGENIAGIPLWVHERRANSHQKNL</sequence>
<feature type="region of interest" description="Disordered" evidence="1">
    <location>
        <begin position="48"/>
        <end position="205"/>
    </location>
</feature>
<evidence type="ECO:0000313" key="2">
    <source>
        <dbReference type="EMBL" id="CAI5799452.1"/>
    </source>
</evidence>
<evidence type="ECO:0000256" key="1">
    <source>
        <dbReference type="SAM" id="MobiDB-lite"/>
    </source>
</evidence>
<reference evidence="2" key="1">
    <citation type="submission" date="2022-12" db="EMBL/GenBank/DDBJ databases">
        <authorList>
            <person name="Alioto T."/>
            <person name="Alioto T."/>
            <person name="Gomez Garrido J."/>
        </authorList>
    </citation>
    <scope>NUCLEOTIDE SEQUENCE</scope>
</reference>
<organism evidence="2 3">
    <name type="scientific">Podarcis lilfordi</name>
    <name type="common">Lilford's wall lizard</name>
    <dbReference type="NCBI Taxonomy" id="74358"/>
    <lineage>
        <taxon>Eukaryota</taxon>
        <taxon>Metazoa</taxon>
        <taxon>Chordata</taxon>
        <taxon>Craniata</taxon>
        <taxon>Vertebrata</taxon>
        <taxon>Euteleostomi</taxon>
        <taxon>Lepidosauria</taxon>
        <taxon>Squamata</taxon>
        <taxon>Bifurcata</taxon>
        <taxon>Unidentata</taxon>
        <taxon>Episquamata</taxon>
        <taxon>Laterata</taxon>
        <taxon>Lacertibaenia</taxon>
        <taxon>Lacertidae</taxon>
        <taxon>Podarcis</taxon>
    </lineage>
</organism>
<accession>A0AA35LNY7</accession>
<dbReference type="EMBL" id="OX395145">
    <property type="protein sequence ID" value="CAI5799452.1"/>
    <property type="molecule type" value="Genomic_DNA"/>
</dbReference>
<keyword evidence="3" id="KW-1185">Reference proteome</keyword>
<dbReference type="Proteomes" id="UP001178461">
    <property type="component" value="Chromosome W"/>
</dbReference>